<protein>
    <recommendedName>
        <fullName evidence="1">DUF7999 domain-containing protein</fullName>
    </recommendedName>
</protein>
<keyword evidence="3" id="KW-1185">Reference proteome</keyword>
<dbReference type="OrthoDB" id="340706at2157"/>
<name>A0A0W1R5Y4_9EURY</name>
<accession>A0A0W1R5Y4</accession>
<organism evidence="2 3">
    <name type="scientific">Haloprofundus marisrubri</name>
    <dbReference type="NCBI Taxonomy" id="1514971"/>
    <lineage>
        <taxon>Archaea</taxon>
        <taxon>Methanobacteriati</taxon>
        <taxon>Methanobacteriota</taxon>
        <taxon>Stenosarchaea group</taxon>
        <taxon>Halobacteria</taxon>
        <taxon>Halobacteriales</taxon>
        <taxon>Haloferacaceae</taxon>
        <taxon>Haloprofundus</taxon>
    </lineage>
</organism>
<evidence type="ECO:0000313" key="2">
    <source>
        <dbReference type="EMBL" id="KTG08867.1"/>
    </source>
</evidence>
<dbReference type="Proteomes" id="UP000054387">
    <property type="component" value="Unassembled WGS sequence"/>
</dbReference>
<comment type="caution">
    <text evidence="2">The sequence shown here is derived from an EMBL/GenBank/DDBJ whole genome shotgun (WGS) entry which is preliminary data.</text>
</comment>
<dbReference type="RefSeq" id="WP_058582020.1">
    <property type="nucleotide sequence ID" value="NZ_LOPU01000029.1"/>
</dbReference>
<sequence length="83" mass="9019">MSGARQQHAAELVTVRKEMNAHGAMTVEAVDSNATRHIAEYETSQLQSTLQQLPAGASVPLELRPVGTRGNVWRATALARPRQ</sequence>
<dbReference type="InterPro" id="IPR058312">
    <property type="entry name" value="DUF7999"/>
</dbReference>
<proteinExistence type="predicted"/>
<dbReference type="Pfam" id="PF26006">
    <property type="entry name" value="DUF7999"/>
    <property type="match status" value="1"/>
</dbReference>
<gene>
    <name evidence="2" type="ORF">AUR64_13715</name>
</gene>
<reference evidence="2 3" key="1">
    <citation type="submission" date="2015-12" db="EMBL/GenBank/DDBJ databases">
        <title>Haloprofundus marisrubri gen. nov., sp. nov., an extremely halophilic archaeon isolated from the Discovery deep brine-seawater interface in the Red Sea.</title>
        <authorList>
            <person name="Zhang G."/>
            <person name="Stingl U."/>
            <person name="Rashid M."/>
        </authorList>
    </citation>
    <scope>NUCLEOTIDE SEQUENCE [LARGE SCALE GENOMIC DNA]</scope>
    <source>
        <strain evidence="2 3">SB9</strain>
    </source>
</reference>
<dbReference type="AlphaFoldDB" id="A0A0W1R5Y4"/>
<feature type="domain" description="DUF7999" evidence="1">
    <location>
        <begin position="1"/>
        <end position="80"/>
    </location>
</feature>
<evidence type="ECO:0000259" key="1">
    <source>
        <dbReference type="Pfam" id="PF26006"/>
    </source>
</evidence>
<evidence type="ECO:0000313" key="3">
    <source>
        <dbReference type="Proteomes" id="UP000054387"/>
    </source>
</evidence>
<dbReference type="EMBL" id="LOPU01000029">
    <property type="protein sequence ID" value="KTG08867.1"/>
    <property type="molecule type" value="Genomic_DNA"/>
</dbReference>